<sequence length="85" mass="9430">MTTGTGGFGLNITCANRIFIVELQWNPAVESQAIARAIRLGQEKDVHVTRYMIKDTVEEEMGSQQKSKNQLASLVDAGDDMDWAE</sequence>
<dbReference type="GO" id="GO:0005524">
    <property type="term" value="F:ATP binding"/>
    <property type="evidence" value="ECO:0007669"/>
    <property type="project" value="UniProtKB-KW"/>
</dbReference>
<feature type="region of interest" description="Disordered" evidence="4">
    <location>
        <begin position="59"/>
        <end position="85"/>
    </location>
</feature>
<feature type="domain" description="Helicase C-terminal" evidence="5">
    <location>
        <begin position="2"/>
        <end position="41"/>
    </location>
</feature>
<evidence type="ECO:0000313" key="6">
    <source>
        <dbReference type="EMBL" id="PNP50379.1"/>
    </source>
</evidence>
<accession>A0A2K0TXV8</accession>
<dbReference type="PANTHER" id="PTHR45626:SF22">
    <property type="entry name" value="DNA REPAIR PROTEIN RAD5"/>
    <property type="match status" value="1"/>
</dbReference>
<evidence type="ECO:0000313" key="7">
    <source>
        <dbReference type="Proteomes" id="UP000236290"/>
    </source>
</evidence>
<keyword evidence="2" id="KW-0378">Hydrolase</keyword>
<dbReference type="Pfam" id="PF00271">
    <property type="entry name" value="Helicase_C"/>
    <property type="match status" value="1"/>
</dbReference>
<evidence type="ECO:0000256" key="4">
    <source>
        <dbReference type="SAM" id="MobiDB-lite"/>
    </source>
</evidence>
<dbReference type="InterPro" id="IPR001650">
    <property type="entry name" value="Helicase_C-like"/>
</dbReference>
<dbReference type="Proteomes" id="UP000236290">
    <property type="component" value="Unassembled WGS sequence"/>
</dbReference>
<dbReference type="EMBL" id="MTYI01000157">
    <property type="protein sequence ID" value="PNP50379.1"/>
    <property type="molecule type" value="Genomic_DNA"/>
</dbReference>
<dbReference type="GO" id="GO:0016787">
    <property type="term" value="F:hydrolase activity"/>
    <property type="evidence" value="ECO:0007669"/>
    <property type="project" value="UniProtKB-KW"/>
</dbReference>
<gene>
    <name evidence="6" type="ORF">THARTR1_08906</name>
</gene>
<organism evidence="6 7">
    <name type="scientific">Trichoderma harzianum</name>
    <name type="common">Hypocrea lixii</name>
    <dbReference type="NCBI Taxonomy" id="5544"/>
    <lineage>
        <taxon>Eukaryota</taxon>
        <taxon>Fungi</taxon>
        <taxon>Dikarya</taxon>
        <taxon>Ascomycota</taxon>
        <taxon>Pezizomycotina</taxon>
        <taxon>Sordariomycetes</taxon>
        <taxon>Hypocreomycetidae</taxon>
        <taxon>Hypocreales</taxon>
        <taxon>Hypocreaceae</taxon>
        <taxon>Trichoderma</taxon>
    </lineage>
</organism>
<name>A0A2K0TXV8_TRIHA</name>
<evidence type="ECO:0000256" key="3">
    <source>
        <dbReference type="ARBA" id="ARBA00022840"/>
    </source>
</evidence>
<reference evidence="6 7" key="1">
    <citation type="submission" date="2017-02" db="EMBL/GenBank/DDBJ databases">
        <title>Genomes of Trichoderma spp. with biocontrol activity.</title>
        <authorList>
            <person name="Gardiner D."/>
            <person name="Kazan K."/>
            <person name="Vos C."/>
            <person name="Harvey P."/>
        </authorList>
    </citation>
    <scope>NUCLEOTIDE SEQUENCE [LARGE SCALE GENOMIC DNA]</scope>
    <source>
        <strain evidence="6 7">Tr1</strain>
    </source>
</reference>
<dbReference type="PANTHER" id="PTHR45626">
    <property type="entry name" value="TRANSCRIPTION TERMINATION FACTOR 2-RELATED"/>
    <property type="match status" value="1"/>
</dbReference>
<keyword evidence="1" id="KW-0547">Nucleotide-binding</keyword>
<evidence type="ECO:0000259" key="5">
    <source>
        <dbReference type="Pfam" id="PF00271"/>
    </source>
</evidence>
<dbReference type="AlphaFoldDB" id="A0A2K0TXV8"/>
<dbReference type="Gene3D" id="3.40.50.300">
    <property type="entry name" value="P-loop containing nucleotide triphosphate hydrolases"/>
    <property type="match status" value="1"/>
</dbReference>
<evidence type="ECO:0000256" key="2">
    <source>
        <dbReference type="ARBA" id="ARBA00022801"/>
    </source>
</evidence>
<dbReference type="GO" id="GO:0005634">
    <property type="term" value="C:nucleus"/>
    <property type="evidence" value="ECO:0007669"/>
    <property type="project" value="TreeGrafter"/>
</dbReference>
<keyword evidence="3" id="KW-0067">ATP-binding</keyword>
<dbReference type="OrthoDB" id="448448at2759"/>
<proteinExistence type="predicted"/>
<comment type="caution">
    <text evidence="6">The sequence shown here is derived from an EMBL/GenBank/DDBJ whole genome shotgun (WGS) entry which is preliminary data.</text>
</comment>
<dbReference type="GO" id="GO:0006281">
    <property type="term" value="P:DNA repair"/>
    <property type="evidence" value="ECO:0007669"/>
    <property type="project" value="TreeGrafter"/>
</dbReference>
<dbReference type="CDD" id="cd18793">
    <property type="entry name" value="SF2_C_SNF"/>
    <property type="match status" value="1"/>
</dbReference>
<dbReference type="SUPFAM" id="SSF52540">
    <property type="entry name" value="P-loop containing nucleoside triphosphate hydrolases"/>
    <property type="match status" value="1"/>
</dbReference>
<dbReference type="InterPro" id="IPR027417">
    <property type="entry name" value="P-loop_NTPase"/>
</dbReference>
<evidence type="ECO:0000256" key="1">
    <source>
        <dbReference type="ARBA" id="ARBA00022741"/>
    </source>
</evidence>
<dbReference type="GO" id="GO:0008094">
    <property type="term" value="F:ATP-dependent activity, acting on DNA"/>
    <property type="evidence" value="ECO:0007669"/>
    <property type="project" value="TreeGrafter"/>
</dbReference>
<dbReference type="InterPro" id="IPR050628">
    <property type="entry name" value="SNF2_RAD54_helicase_TF"/>
</dbReference>
<feature type="compositionally biased region" description="Polar residues" evidence="4">
    <location>
        <begin position="62"/>
        <end position="72"/>
    </location>
</feature>
<protein>
    <recommendedName>
        <fullName evidence="5">Helicase C-terminal domain-containing protein</fullName>
    </recommendedName>
</protein>
<dbReference type="InterPro" id="IPR049730">
    <property type="entry name" value="SNF2/RAD54-like_C"/>
</dbReference>